<protein>
    <submittedName>
        <fullName evidence="9">Clavaminate synthase-like protein</fullName>
    </submittedName>
</protein>
<evidence type="ECO:0000256" key="1">
    <source>
        <dbReference type="ARBA" id="ARBA00001954"/>
    </source>
</evidence>
<dbReference type="Proteomes" id="UP001175228">
    <property type="component" value="Unassembled WGS sequence"/>
</dbReference>
<dbReference type="EMBL" id="JAUEPU010000095">
    <property type="protein sequence ID" value="KAK0478626.1"/>
    <property type="molecule type" value="Genomic_DNA"/>
</dbReference>
<dbReference type="SUPFAM" id="SSF51197">
    <property type="entry name" value="Clavaminate synthase-like"/>
    <property type="match status" value="1"/>
</dbReference>
<evidence type="ECO:0000256" key="6">
    <source>
        <dbReference type="ARBA" id="ARBA00023004"/>
    </source>
</evidence>
<dbReference type="InterPro" id="IPR051178">
    <property type="entry name" value="TfdA_dioxygenase"/>
</dbReference>
<keyword evidence="6" id="KW-0408">Iron</keyword>
<proteinExistence type="inferred from homology"/>
<dbReference type="GO" id="GO:0046872">
    <property type="term" value="F:metal ion binding"/>
    <property type="evidence" value="ECO:0007669"/>
    <property type="project" value="UniProtKB-KW"/>
</dbReference>
<keyword evidence="3" id="KW-0479">Metal-binding</keyword>
<gene>
    <name evidence="9" type="ORF">EDD18DRAFT_1208726</name>
</gene>
<evidence type="ECO:0000256" key="3">
    <source>
        <dbReference type="ARBA" id="ARBA00022723"/>
    </source>
</evidence>
<reference evidence="9" key="1">
    <citation type="submission" date="2023-06" db="EMBL/GenBank/DDBJ databases">
        <authorList>
            <consortium name="Lawrence Berkeley National Laboratory"/>
            <person name="Ahrendt S."/>
            <person name="Sahu N."/>
            <person name="Indic B."/>
            <person name="Wong-Bajracharya J."/>
            <person name="Merenyi Z."/>
            <person name="Ke H.-M."/>
            <person name="Monk M."/>
            <person name="Kocsube S."/>
            <person name="Drula E."/>
            <person name="Lipzen A."/>
            <person name="Balint B."/>
            <person name="Henrissat B."/>
            <person name="Andreopoulos B."/>
            <person name="Martin F.M."/>
            <person name="Harder C.B."/>
            <person name="Rigling D."/>
            <person name="Ford K.L."/>
            <person name="Foster G.D."/>
            <person name="Pangilinan J."/>
            <person name="Papanicolaou A."/>
            <person name="Barry K."/>
            <person name="LaButti K."/>
            <person name="Viragh M."/>
            <person name="Koriabine M."/>
            <person name="Yan M."/>
            <person name="Riley R."/>
            <person name="Champramary S."/>
            <person name="Plett K.L."/>
            <person name="Tsai I.J."/>
            <person name="Slot J."/>
            <person name="Sipos G."/>
            <person name="Plett J."/>
            <person name="Nagy L.G."/>
            <person name="Grigoriev I.V."/>
        </authorList>
    </citation>
    <scope>NUCLEOTIDE SEQUENCE</scope>
    <source>
        <strain evidence="9">HWK02</strain>
    </source>
</reference>
<dbReference type="Gene3D" id="3.60.130.10">
    <property type="entry name" value="Clavaminate synthase-like"/>
    <property type="match status" value="1"/>
</dbReference>
<evidence type="ECO:0000313" key="10">
    <source>
        <dbReference type="Proteomes" id="UP001175228"/>
    </source>
</evidence>
<evidence type="ECO:0000256" key="4">
    <source>
        <dbReference type="ARBA" id="ARBA00022964"/>
    </source>
</evidence>
<name>A0AA39P7D0_9AGAR</name>
<keyword evidence="4" id="KW-0223">Dioxygenase</keyword>
<feature type="region of interest" description="Disordered" evidence="7">
    <location>
        <begin position="52"/>
        <end position="103"/>
    </location>
</feature>
<keyword evidence="10" id="KW-1185">Reference proteome</keyword>
<organism evidence="9 10">
    <name type="scientific">Armillaria luteobubalina</name>
    <dbReference type="NCBI Taxonomy" id="153913"/>
    <lineage>
        <taxon>Eukaryota</taxon>
        <taxon>Fungi</taxon>
        <taxon>Dikarya</taxon>
        <taxon>Basidiomycota</taxon>
        <taxon>Agaricomycotina</taxon>
        <taxon>Agaricomycetes</taxon>
        <taxon>Agaricomycetidae</taxon>
        <taxon>Agaricales</taxon>
        <taxon>Marasmiineae</taxon>
        <taxon>Physalacriaceae</taxon>
        <taxon>Armillaria</taxon>
    </lineage>
</organism>
<evidence type="ECO:0000256" key="5">
    <source>
        <dbReference type="ARBA" id="ARBA00023002"/>
    </source>
</evidence>
<evidence type="ECO:0000313" key="9">
    <source>
        <dbReference type="EMBL" id="KAK0478626.1"/>
    </source>
</evidence>
<dbReference type="AlphaFoldDB" id="A0AA39P7D0"/>
<comment type="cofactor">
    <cofactor evidence="1">
        <name>Fe(2+)</name>
        <dbReference type="ChEBI" id="CHEBI:29033"/>
    </cofactor>
</comment>
<dbReference type="Pfam" id="PF02668">
    <property type="entry name" value="TauD"/>
    <property type="match status" value="1"/>
</dbReference>
<feature type="compositionally biased region" description="Low complexity" evidence="7">
    <location>
        <begin position="88"/>
        <end position="100"/>
    </location>
</feature>
<keyword evidence="5" id="KW-0560">Oxidoreductase</keyword>
<dbReference type="InterPro" id="IPR003819">
    <property type="entry name" value="TauD/TfdA-like"/>
</dbReference>
<accession>A0AA39P7D0</accession>
<feature type="domain" description="TauD/TfdA-like" evidence="8">
    <location>
        <begin position="37"/>
        <end position="358"/>
    </location>
</feature>
<dbReference type="GO" id="GO:0051213">
    <property type="term" value="F:dioxygenase activity"/>
    <property type="evidence" value="ECO:0007669"/>
    <property type="project" value="UniProtKB-KW"/>
</dbReference>
<evidence type="ECO:0000256" key="2">
    <source>
        <dbReference type="ARBA" id="ARBA00005896"/>
    </source>
</evidence>
<comment type="caution">
    <text evidence="9">The sequence shown here is derived from an EMBL/GenBank/DDBJ whole genome shotgun (WGS) entry which is preliminary data.</text>
</comment>
<comment type="similarity">
    <text evidence="2">Belongs to the TfdA dioxygenase family.</text>
</comment>
<sequence length="380" mass="42317">MMTINLAPLPLPASADSAILNDFGREVKGLHPAHLGTSFQQVKQALYTYGALLRPSTPNPPPTGTATARSTKPKPPFSTRTSRRSLVSRRCSSSGTGSSTITKAFPKLSSSTRTIQAFTRHMYPTKMRRTGVTRFFRWHMDAALYDLDPPRVTALYGIRVPEGPDQVVRYDDGSGDELEVPLGTTAFVSGKVMFDILPLELKSVAVRAKAKYAPKPFEWMKDARAVETGLGVESEGLEKSLSELDWDKEKIKIYPFLWKNPVTGDLHFEVHPCAIMEIYVDPVPAKARQEGVLYPDGAHITNLKQVRELCYKMQRPGITPRLVYPHAWQEKDLMLFHNRGVMHSVVGVFGQDQVRVFHQCNLAASDAPEGPNEGDVIKWA</sequence>
<evidence type="ECO:0000256" key="7">
    <source>
        <dbReference type="SAM" id="MobiDB-lite"/>
    </source>
</evidence>
<dbReference type="PANTHER" id="PTHR43779:SF2">
    <property type="entry name" value="ALPHA-KETOGLUTARATE-DEPENDENT XANTHINE DIOXYGENASE XAN1"/>
    <property type="match status" value="1"/>
</dbReference>
<evidence type="ECO:0000259" key="8">
    <source>
        <dbReference type="Pfam" id="PF02668"/>
    </source>
</evidence>
<dbReference type="InterPro" id="IPR042098">
    <property type="entry name" value="TauD-like_sf"/>
</dbReference>
<dbReference type="PANTHER" id="PTHR43779">
    <property type="entry name" value="DIOXYGENASE RV0097-RELATED"/>
    <property type="match status" value="1"/>
</dbReference>